<evidence type="ECO:0000259" key="5">
    <source>
        <dbReference type="Pfam" id="PF02902"/>
    </source>
</evidence>
<comment type="caution">
    <text evidence="6">The sequence shown here is derived from an EMBL/GenBank/DDBJ whole genome shotgun (WGS) entry which is preliminary data.</text>
</comment>
<dbReference type="GO" id="GO:0000338">
    <property type="term" value="P:protein deneddylation"/>
    <property type="evidence" value="ECO:0007669"/>
    <property type="project" value="TreeGrafter"/>
</dbReference>
<dbReference type="PANTHER" id="PTHR46468">
    <property type="entry name" value="SENTRIN-SPECIFIC PROTEASE 8"/>
    <property type="match status" value="1"/>
</dbReference>
<organism evidence="6 7">
    <name type="scientific">Carnegiea gigantea</name>
    <dbReference type="NCBI Taxonomy" id="171969"/>
    <lineage>
        <taxon>Eukaryota</taxon>
        <taxon>Viridiplantae</taxon>
        <taxon>Streptophyta</taxon>
        <taxon>Embryophyta</taxon>
        <taxon>Tracheophyta</taxon>
        <taxon>Spermatophyta</taxon>
        <taxon>Magnoliopsida</taxon>
        <taxon>eudicotyledons</taxon>
        <taxon>Gunneridae</taxon>
        <taxon>Pentapetalae</taxon>
        <taxon>Caryophyllales</taxon>
        <taxon>Cactineae</taxon>
        <taxon>Cactaceae</taxon>
        <taxon>Cactoideae</taxon>
        <taxon>Echinocereeae</taxon>
        <taxon>Carnegiea</taxon>
    </lineage>
</organism>
<feature type="domain" description="Ubiquitin-like protease family profile" evidence="5">
    <location>
        <begin position="108"/>
        <end position="168"/>
    </location>
</feature>
<dbReference type="GO" id="GO:0019784">
    <property type="term" value="F:deNEDDylase activity"/>
    <property type="evidence" value="ECO:0007669"/>
    <property type="project" value="InterPro"/>
</dbReference>
<reference evidence="6" key="1">
    <citation type="submission" date="2022-04" db="EMBL/GenBank/DDBJ databases">
        <title>Carnegiea gigantea Genome sequencing and assembly v2.</title>
        <authorList>
            <person name="Copetti D."/>
            <person name="Sanderson M.J."/>
            <person name="Burquez A."/>
            <person name="Wojciechowski M.F."/>
        </authorList>
    </citation>
    <scope>NUCLEOTIDE SEQUENCE</scope>
    <source>
        <strain evidence="6">SGP5-SGP5p</strain>
        <tissue evidence="6">Aerial part</tissue>
    </source>
</reference>
<comment type="similarity">
    <text evidence="1">Belongs to the peptidase C48 family.</text>
</comment>
<evidence type="ECO:0000313" key="6">
    <source>
        <dbReference type="EMBL" id="KAJ8444891.1"/>
    </source>
</evidence>
<dbReference type="InterPro" id="IPR044613">
    <property type="entry name" value="Nep1/2-like"/>
</dbReference>
<dbReference type="AlphaFoldDB" id="A0A9Q1KLC7"/>
<keyword evidence="3" id="KW-0378">Hydrolase</keyword>
<dbReference type="Gene3D" id="3.40.395.10">
    <property type="entry name" value="Adenoviral Proteinase, Chain A"/>
    <property type="match status" value="2"/>
</dbReference>
<gene>
    <name evidence="6" type="ORF">Cgig2_015237</name>
</gene>
<dbReference type="EMBL" id="JAKOGI010000083">
    <property type="protein sequence ID" value="KAJ8444891.1"/>
    <property type="molecule type" value="Genomic_DNA"/>
</dbReference>
<proteinExistence type="inferred from homology"/>
<evidence type="ECO:0000256" key="3">
    <source>
        <dbReference type="ARBA" id="ARBA00022801"/>
    </source>
</evidence>
<keyword evidence="7" id="KW-1185">Reference proteome</keyword>
<dbReference type="OrthoDB" id="5065855at2759"/>
<accession>A0A9Q1KLC7</accession>
<dbReference type="GO" id="GO:0006508">
    <property type="term" value="P:proteolysis"/>
    <property type="evidence" value="ECO:0007669"/>
    <property type="project" value="UniProtKB-KW"/>
</dbReference>
<evidence type="ECO:0000256" key="4">
    <source>
        <dbReference type="ARBA" id="ARBA00022807"/>
    </source>
</evidence>
<keyword evidence="4" id="KW-0788">Thiol protease</keyword>
<evidence type="ECO:0000256" key="2">
    <source>
        <dbReference type="ARBA" id="ARBA00022670"/>
    </source>
</evidence>
<evidence type="ECO:0000256" key="1">
    <source>
        <dbReference type="ARBA" id="ARBA00005234"/>
    </source>
</evidence>
<dbReference type="GO" id="GO:0008234">
    <property type="term" value="F:cysteine-type peptidase activity"/>
    <property type="evidence" value="ECO:0007669"/>
    <property type="project" value="UniProtKB-KW"/>
</dbReference>
<keyword evidence="2" id="KW-0645">Protease</keyword>
<name>A0A9Q1KLC7_9CARY</name>
<sequence>MGDKEVLKYKDIVLRASDLDVLEGPCYLNDQIIGFYFSYLSSLCGRKDVLFLPPSISFWLANCDGDSCKAAVEPLVFPSRRLVVFTVNDCDDLGGEFMGKAPVPSTLMSSSLKAKAKKKNVARPASKCEPTIAEPLFEESNAPQQTNGYDCGLYVMAIAKAVCECYSSVKSGKDADWFSVVQRRVDTSVEMTFRNEVLALIEDLRKN</sequence>
<dbReference type="SUPFAM" id="SSF54001">
    <property type="entry name" value="Cysteine proteinases"/>
    <property type="match status" value="1"/>
</dbReference>
<dbReference type="PANTHER" id="PTHR46468:SF1">
    <property type="entry name" value="SENTRIN-SPECIFIC PROTEASE 8"/>
    <property type="match status" value="1"/>
</dbReference>
<evidence type="ECO:0000313" key="7">
    <source>
        <dbReference type="Proteomes" id="UP001153076"/>
    </source>
</evidence>
<protein>
    <recommendedName>
        <fullName evidence="5">Ubiquitin-like protease family profile domain-containing protein</fullName>
    </recommendedName>
</protein>
<dbReference type="Pfam" id="PF02902">
    <property type="entry name" value="Peptidase_C48"/>
    <property type="match status" value="1"/>
</dbReference>
<dbReference type="Proteomes" id="UP001153076">
    <property type="component" value="Unassembled WGS sequence"/>
</dbReference>
<dbReference type="InterPro" id="IPR003653">
    <property type="entry name" value="Peptidase_C48_C"/>
</dbReference>
<dbReference type="InterPro" id="IPR038765">
    <property type="entry name" value="Papain-like_cys_pep_sf"/>
</dbReference>